<evidence type="ECO:0000256" key="6">
    <source>
        <dbReference type="SAM" id="MobiDB-lite"/>
    </source>
</evidence>
<comment type="similarity">
    <text evidence="1 5">Belongs to the proline oxidase family.</text>
</comment>
<dbReference type="Gene3D" id="3.20.20.220">
    <property type="match status" value="1"/>
</dbReference>
<evidence type="ECO:0000256" key="4">
    <source>
        <dbReference type="ARBA" id="ARBA00023062"/>
    </source>
</evidence>
<evidence type="ECO:0000256" key="1">
    <source>
        <dbReference type="ARBA" id="ARBA00005869"/>
    </source>
</evidence>
<keyword evidence="5" id="KW-0285">Flavoprotein</keyword>
<keyword evidence="4 5" id="KW-0642">Proline metabolism</keyword>
<keyword evidence="5" id="KW-0274">FAD</keyword>
<dbReference type="GO" id="GO:0004657">
    <property type="term" value="F:proline dehydrogenase activity"/>
    <property type="evidence" value="ECO:0007669"/>
    <property type="project" value="UniProtKB-EC"/>
</dbReference>
<dbReference type="PANTHER" id="PTHR13914:SF0">
    <property type="entry name" value="PROLINE DEHYDROGENASE 1, MITOCHONDRIAL"/>
    <property type="match status" value="1"/>
</dbReference>
<comment type="function">
    <text evidence="5">Converts proline to delta-1-pyrroline-5-carboxylate.</text>
</comment>
<dbReference type="InterPro" id="IPR015659">
    <property type="entry name" value="Proline_oxidase"/>
</dbReference>
<evidence type="ECO:0000256" key="5">
    <source>
        <dbReference type="RuleBase" id="RU364054"/>
    </source>
</evidence>
<proteinExistence type="inferred from homology"/>
<reference evidence="8 9" key="1">
    <citation type="submission" date="2024-01" db="EMBL/GenBank/DDBJ databases">
        <title>Comparative genomics of Cryptococcus and Kwoniella reveals pathogenesis evolution and contrasting modes of karyotype evolution via chromosome fusion or intercentromeric recombination.</title>
        <authorList>
            <person name="Coelho M.A."/>
            <person name="David-Palma M."/>
            <person name="Shea T."/>
            <person name="Bowers K."/>
            <person name="McGinley-Smith S."/>
            <person name="Mohammad A.W."/>
            <person name="Gnirke A."/>
            <person name="Yurkov A.M."/>
            <person name="Nowrousian M."/>
            <person name="Sun S."/>
            <person name="Cuomo C.A."/>
            <person name="Heitman J."/>
        </authorList>
    </citation>
    <scope>NUCLEOTIDE SEQUENCE [LARGE SCALE GENOMIC DNA]</scope>
    <source>
        <strain evidence="8 9">CBS 6074</strain>
    </source>
</reference>
<dbReference type="GO" id="GO:0071949">
    <property type="term" value="F:FAD binding"/>
    <property type="evidence" value="ECO:0007669"/>
    <property type="project" value="TreeGrafter"/>
</dbReference>
<organism evidence="8 9">
    <name type="scientific">Kwoniella dendrophila CBS 6074</name>
    <dbReference type="NCBI Taxonomy" id="1295534"/>
    <lineage>
        <taxon>Eukaryota</taxon>
        <taxon>Fungi</taxon>
        <taxon>Dikarya</taxon>
        <taxon>Basidiomycota</taxon>
        <taxon>Agaricomycotina</taxon>
        <taxon>Tremellomycetes</taxon>
        <taxon>Tremellales</taxon>
        <taxon>Cryptococcaceae</taxon>
        <taxon>Kwoniella</taxon>
    </lineage>
</organism>
<dbReference type="InterPro" id="IPR029041">
    <property type="entry name" value="FAD-linked_oxidoreductase-like"/>
</dbReference>
<name>A0AAX4JJQ7_9TREE</name>
<gene>
    <name evidence="8" type="ORF">L201_000515</name>
</gene>
<dbReference type="GO" id="GO:0005739">
    <property type="term" value="C:mitochondrion"/>
    <property type="evidence" value="ECO:0007669"/>
    <property type="project" value="TreeGrafter"/>
</dbReference>
<comment type="cofactor">
    <cofactor evidence="5">
        <name>FAD</name>
        <dbReference type="ChEBI" id="CHEBI:57692"/>
    </cofactor>
</comment>
<feature type="domain" description="Proline dehydrogenase" evidence="7">
    <location>
        <begin position="196"/>
        <end position="601"/>
    </location>
</feature>
<keyword evidence="3 5" id="KW-0560">Oxidoreductase</keyword>
<feature type="compositionally biased region" description="Polar residues" evidence="6">
    <location>
        <begin position="52"/>
        <end position="70"/>
    </location>
</feature>
<dbReference type="EC" id="1.5.5.2" evidence="2 5"/>
<evidence type="ECO:0000256" key="3">
    <source>
        <dbReference type="ARBA" id="ARBA00023002"/>
    </source>
</evidence>
<dbReference type="Pfam" id="PF01619">
    <property type="entry name" value="Pro_dh"/>
    <property type="match status" value="1"/>
</dbReference>
<feature type="region of interest" description="Disordered" evidence="6">
    <location>
        <begin position="46"/>
        <end position="76"/>
    </location>
</feature>
<dbReference type="RefSeq" id="XP_066072412.1">
    <property type="nucleotide sequence ID" value="XM_066216315.1"/>
</dbReference>
<protein>
    <recommendedName>
        <fullName evidence="2 5">Proline dehydrogenase</fullName>
        <ecNumber evidence="2 5">1.5.5.2</ecNumber>
    </recommendedName>
</protein>
<dbReference type="SUPFAM" id="SSF51730">
    <property type="entry name" value="FAD-linked oxidoreductase"/>
    <property type="match status" value="1"/>
</dbReference>
<dbReference type="GO" id="GO:0010133">
    <property type="term" value="P:L-proline catabolic process to L-glutamate"/>
    <property type="evidence" value="ECO:0007669"/>
    <property type="project" value="TreeGrafter"/>
</dbReference>
<evidence type="ECO:0000259" key="7">
    <source>
        <dbReference type="Pfam" id="PF01619"/>
    </source>
</evidence>
<dbReference type="AlphaFoldDB" id="A0AAX4JJQ7"/>
<dbReference type="Proteomes" id="UP001355207">
    <property type="component" value="Chromosome 1"/>
</dbReference>
<evidence type="ECO:0000313" key="9">
    <source>
        <dbReference type="Proteomes" id="UP001355207"/>
    </source>
</evidence>
<evidence type="ECO:0000313" key="8">
    <source>
        <dbReference type="EMBL" id="WWC85649.1"/>
    </source>
</evidence>
<accession>A0AAX4JJQ7</accession>
<dbReference type="GeneID" id="91091187"/>
<dbReference type="InterPro" id="IPR002872">
    <property type="entry name" value="Proline_DH_dom"/>
</dbReference>
<keyword evidence="9" id="KW-1185">Reference proteome</keyword>
<dbReference type="PANTHER" id="PTHR13914">
    <property type="entry name" value="PROLINE OXIDASE"/>
    <property type="match status" value="1"/>
</dbReference>
<sequence length="630" mass="69771">MASNSFLTRLPNIARSSQSVSYRLTNSIKLNQTQTSYIARRYLSINQQQQQRHQSNSKSGNNQDGSSNKSNGKRSWKKTSAIGVATVSLSAVGIAMLGDDTTATTSSDLLQDEKGGPKVKQKYSIHDVSAITLLRSYLVWTALGIPSLVDSSPKVLDSLLHSPIPGVSKLVEFIVRITFFAQFIPGETALECAPVMEKLRKKNVGSALNYSAEADTVEKLDLTSIELERFHEVERALDVQGTLEQRMHAEGWDKGSSAFALKVTGLIDSNVLIRASNTLHRIRAVHNEGLELNVPFPGCPSDADEMVLIPTSSDTSVYESYRHIVPRMGIHDDDPGVIPSDMEKLKLLWDRLDSLADRARRNGVRLILDAEESYYEPALDGYVRLLSMKYNKPFTPENHLETISTPWNGPVIYGSYQCYLQRQPHLLAAALQHAEDNGYALGMKQVRGGYIVKEQKSWKLKGNVGNGPVWPEKSKTDACYNQCIQTILSTLKRQLQGVEPKMALSIIFGTHNTDSLSEIFSVLEKEGLATKSPSTGKLKLKNDVLGRVGIAQLYGMRDDLSDKIHNAFEESKSPMSLIFIAYGRLKETLPFLGRRAIENKSLMTGAGGAAVERRRVGTEIRRRLSLGFLG</sequence>
<comment type="catalytic activity">
    <reaction evidence="5">
        <text>L-proline + a quinone = (S)-1-pyrroline-5-carboxylate + a quinol + H(+)</text>
        <dbReference type="Rhea" id="RHEA:23784"/>
        <dbReference type="ChEBI" id="CHEBI:15378"/>
        <dbReference type="ChEBI" id="CHEBI:17388"/>
        <dbReference type="ChEBI" id="CHEBI:24646"/>
        <dbReference type="ChEBI" id="CHEBI:60039"/>
        <dbReference type="ChEBI" id="CHEBI:132124"/>
        <dbReference type="EC" id="1.5.5.2"/>
    </reaction>
</comment>
<evidence type="ECO:0000256" key="2">
    <source>
        <dbReference type="ARBA" id="ARBA00012695"/>
    </source>
</evidence>
<dbReference type="EMBL" id="CP144098">
    <property type="protein sequence ID" value="WWC85649.1"/>
    <property type="molecule type" value="Genomic_DNA"/>
</dbReference>